<feature type="chain" id="PRO_5012094452" evidence="1">
    <location>
        <begin position="26"/>
        <end position="269"/>
    </location>
</feature>
<sequence length="269" mass="29211">MVRFRIWKEKKMVAVLLCLSGPAAALTEGDLRDQGYQPLTCLFDQRCVIGQPCERAWREFRWLINDDTGSAYAVRDQGKIGRKLPLMQDARWKARSDARAILMPMREAVAGHLTVFDGGGAVYSVQYAGNPGDGQTFLGQCEVGMAADQGAENACTLVETCDGSGACADRSVTLRWRDDPDTLRIDDTRAGVSRLDGAAALANMRVGDTDLAIRANGPTLFLTGKDLSGIIIQGTDPDTVIAQFLSLPDQRGDASDIRRTFSGQCEALF</sequence>
<accession>A0A1P8MU32</accession>
<evidence type="ECO:0000256" key="1">
    <source>
        <dbReference type="SAM" id="SignalP"/>
    </source>
</evidence>
<gene>
    <name evidence="2" type="ORF">BWR18_07320</name>
</gene>
<dbReference type="STRING" id="299262.BWR18_07320"/>
<protein>
    <submittedName>
        <fullName evidence="2">Uncharacterized protein</fullName>
    </submittedName>
</protein>
<dbReference type="KEGG" id="tom:BWR18_07320"/>
<dbReference type="Proteomes" id="UP000186336">
    <property type="component" value="Chromosome"/>
</dbReference>
<keyword evidence="1" id="KW-0732">Signal</keyword>
<reference evidence="2 3" key="1">
    <citation type="submission" date="2017-01" db="EMBL/GenBank/DDBJ databases">
        <title>Complete genome of Tateyamaria omphalii DOK1-4 isolated from seawater in Dokdo.</title>
        <authorList>
            <person name="Kim J.H."/>
            <person name="Chi W.-J."/>
        </authorList>
    </citation>
    <scope>NUCLEOTIDE SEQUENCE [LARGE SCALE GENOMIC DNA]</scope>
    <source>
        <strain evidence="2 3">DOK1-4</strain>
    </source>
</reference>
<evidence type="ECO:0000313" key="2">
    <source>
        <dbReference type="EMBL" id="APX11512.1"/>
    </source>
</evidence>
<dbReference type="AlphaFoldDB" id="A0A1P8MU32"/>
<name>A0A1P8MU32_9RHOB</name>
<keyword evidence="3" id="KW-1185">Reference proteome</keyword>
<feature type="signal peptide" evidence="1">
    <location>
        <begin position="1"/>
        <end position="25"/>
    </location>
</feature>
<organism evidence="2 3">
    <name type="scientific">Tateyamaria omphalii</name>
    <dbReference type="NCBI Taxonomy" id="299262"/>
    <lineage>
        <taxon>Bacteria</taxon>
        <taxon>Pseudomonadati</taxon>
        <taxon>Pseudomonadota</taxon>
        <taxon>Alphaproteobacteria</taxon>
        <taxon>Rhodobacterales</taxon>
        <taxon>Roseobacteraceae</taxon>
        <taxon>Tateyamaria</taxon>
    </lineage>
</organism>
<proteinExistence type="predicted"/>
<evidence type="ECO:0000313" key="3">
    <source>
        <dbReference type="Proteomes" id="UP000186336"/>
    </source>
</evidence>
<dbReference type="EMBL" id="CP019312">
    <property type="protein sequence ID" value="APX11512.1"/>
    <property type="molecule type" value="Genomic_DNA"/>
</dbReference>